<sequence>MSIVSACSQQLASTALGLQSNTIASCPGVRALANGTLQSRLVATKDCTDPACAPLFLALESLSRASSLNCSVWDEDTSQWWSLHHVNQSICPTTKASVQSTYSSVIGAAKSFPVGVIVVIVIILIVAALIYMYKKSSTTSQESQPAPAPHTQNAHAPVYCDPPPQYYYAPPPQEPPAEAPNGLFGLSQEQIDQFQDVATGIYHAYTADNGEFFGDVQVDGGGFYETDGGGFV</sequence>
<evidence type="ECO:0000313" key="3">
    <source>
        <dbReference type="EMBL" id="VFT80372.1"/>
    </source>
</evidence>
<protein>
    <submittedName>
        <fullName evidence="3">Aste57867_3198 protein</fullName>
    </submittedName>
</protein>
<keyword evidence="1" id="KW-0812">Transmembrane</keyword>
<organism evidence="3 4">
    <name type="scientific">Aphanomyces stellatus</name>
    <dbReference type="NCBI Taxonomy" id="120398"/>
    <lineage>
        <taxon>Eukaryota</taxon>
        <taxon>Sar</taxon>
        <taxon>Stramenopiles</taxon>
        <taxon>Oomycota</taxon>
        <taxon>Saprolegniomycetes</taxon>
        <taxon>Saprolegniales</taxon>
        <taxon>Verrucalvaceae</taxon>
        <taxon>Aphanomyces</taxon>
    </lineage>
</organism>
<dbReference type="EMBL" id="VJMH01000518">
    <property type="protein sequence ID" value="KAF0715773.1"/>
    <property type="molecule type" value="Genomic_DNA"/>
</dbReference>
<reference evidence="2" key="2">
    <citation type="submission" date="2019-06" db="EMBL/GenBank/DDBJ databases">
        <title>Genomics analysis of Aphanomyces spp. identifies a new class of oomycete effector associated with host adaptation.</title>
        <authorList>
            <person name="Gaulin E."/>
        </authorList>
    </citation>
    <scope>NUCLEOTIDE SEQUENCE</scope>
    <source>
        <strain evidence="2">CBS 578.67</strain>
    </source>
</reference>
<keyword evidence="1" id="KW-1133">Transmembrane helix</keyword>
<reference evidence="3 4" key="1">
    <citation type="submission" date="2019-03" db="EMBL/GenBank/DDBJ databases">
        <authorList>
            <person name="Gaulin E."/>
            <person name="Dumas B."/>
        </authorList>
    </citation>
    <scope>NUCLEOTIDE SEQUENCE [LARGE SCALE GENOMIC DNA]</scope>
    <source>
        <strain evidence="3">CBS 568.67</strain>
    </source>
</reference>
<keyword evidence="1" id="KW-0472">Membrane</keyword>
<evidence type="ECO:0000313" key="4">
    <source>
        <dbReference type="Proteomes" id="UP000332933"/>
    </source>
</evidence>
<keyword evidence="4" id="KW-1185">Reference proteome</keyword>
<proteinExistence type="predicted"/>
<dbReference type="Proteomes" id="UP000332933">
    <property type="component" value="Unassembled WGS sequence"/>
</dbReference>
<gene>
    <name evidence="3" type="primary">Aste57867_3198</name>
    <name evidence="2" type="ORF">As57867_003188</name>
    <name evidence="3" type="ORF">ASTE57867_3198</name>
</gene>
<dbReference type="EMBL" id="CAADRA010000518">
    <property type="protein sequence ID" value="VFT80372.1"/>
    <property type="molecule type" value="Genomic_DNA"/>
</dbReference>
<dbReference type="AlphaFoldDB" id="A0A485KD07"/>
<evidence type="ECO:0000256" key="1">
    <source>
        <dbReference type="SAM" id="Phobius"/>
    </source>
</evidence>
<feature type="transmembrane region" description="Helical" evidence="1">
    <location>
        <begin position="112"/>
        <end position="133"/>
    </location>
</feature>
<name>A0A485KD07_9STRA</name>
<evidence type="ECO:0000313" key="2">
    <source>
        <dbReference type="EMBL" id="KAF0715773.1"/>
    </source>
</evidence>
<accession>A0A485KD07</accession>